<gene>
    <name evidence="1" type="ORF">Stube_31000</name>
</gene>
<keyword evidence="2" id="KW-1185">Reference proteome</keyword>
<evidence type="ECO:0000313" key="2">
    <source>
        <dbReference type="Proteomes" id="UP000431826"/>
    </source>
</evidence>
<protein>
    <submittedName>
        <fullName evidence="1">Uncharacterized protein</fullName>
    </submittedName>
</protein>
<name>A0A640URZ9_9ACTN</name>
<reference evidence="1 2" key="1">
    <citation type="submission" date="2019-12" db="EMBL/GenBank/DDBJ databases">
        <title>Whole genome shotgun sequence of Streptomyces tubercidicus NBRC 13090.</title>
        <authorList>
            <person name="Ichikawa N."/>
            <person name="Kimura A."/>
            <person name="Kitahashi Y."/>
            <person name="Komaki H."/>
            <person name="Tamura T."/>
        </authorList>
    </citation>
    <scope>NUCLEOTIDE SEQUENCE [LARGE SCALE GENOMIC DNA]</scope>
    <source>
        <strain evidence="1 2">NBRC 13090</strain>
    </source>
</reference>
<evidence type="ECO:0000313" key="1">
    <source>
        <dbReference type="EMBL" id="GFE38427.1"/>
    </source>
</evidence>
<dbReference type="EMBL" id="BLIR01000001">
    <property type="protein sequence ID" value="GFE38427.1"/>
    <property type="molecule type" value="Genomic_DNA"/>
</dbReference>
<organism evidence="1 2">
    <name type="scientific">Streptomyces tubercidicus</name>
    <dbReference type="NCBI Taxonomy" id="47759"/>
    <lineage>
        <taxon>Bacteria</taxon>
        <taxon>Bacillati</taxon>
        <taxon>Actinomycetota</taxon>
        <taxon>Actinomycetes</taxon>
        <taxon>Kitasatosporales</taxon>
        <taxon>Streptomycetaceae</taxon>
        <taxon>Streptomyces</taxon>
    </lineage>
</organism>
<accession>A0A640URZ9</accession>
<sequence length="61" mass="6586">MQGHTRDASIDLRPVAHYPQMPPTAAWRDAPAKSESLDTGSTLSQFGALYLLTNDNISATV</sequence>
<dbReference type="AlphaFoldDB" id="A0A640URZ9"/>
<comment type="caution">
    <text evidence="1">The sequence shown here is derived from an EMBL/GenBank/DDBJ whole genome shotgun (WGS) entry which is preliminary data.</text>
</comment>
<dbReference type="Proteomes" id="UP000431826">
    <property type="component" value="Unassembled WGS sequence"/>
</dbReference>
<proteinExistence type="predicted"/>